<accession>A0A6L7G391</accession>
<dbReference type="EMBL" id="WUMU01000012">
    <property type="protein sequence ID" value="MXN18379.1"/>
    <property type="molecule type" value="Genomic_DNA"/>
</dbReference>
<comment type="caution">
    <text evidence="1">The sequence shown here is derived from an EMBL/GenBank/DDBJ whole genome shotgun (WGS) entry which is preliminary data.</text>
</comment>
<organism evidence="1 2">
    <name type="scientific">Pseudooceanicola albus</name>
    <dbReference type="NCBI Taxonomy" id="2692189"/>
    <lineage>
        <taxon>Bacteria</taxon>
        <taxon>Pseudomonadati</taxon>
        <taxon>Pseudomonadota</taxon>
        <taxon>Alphaproteobacteria</taxon>
        <taxon>Rhodobacterales</taxon>
        <taxon>Paracoccaceae</taxon>
        <taxon>Pseudooceanicola</taxon>
    </lineage>
</organism>
<protein>
    <submittedName>
        <fullName evidence="1">Uncharacterized protein</fullName>
    </submittedName>
</protein>
<keyword evidence="2" id="KW-1185">Reference proteome</keyword>
<dbReference type="Pfam" id="PF22396">
    <property type="entry name" value="DUF6976"/>
    <property type="match status" value="1"/>
</dbReference>
<dbReference type="InterPro" id="IPR054249">
    <property type="entry name" value="DUF6976"/>
</dbReference>
<name>A0A6L7G391_9RHOB</name>
<evidence type="ECO:0000313" key="1">
    <source>
        <dbReference type="EMBL" id="MXN18379.1"/>
    </source>
</evidence>
<evidence type="ECO:0000313" key="2">
    <source>
        <dbReference type="Proteomes" id="UP000477911"/>
    </source>
</evidence>
<gene>
    <name evidence="1" type="ORF">GR170_11080</name>
</gene>
<reference evidence="1 2" key="1">
    <citation type="submission" date="2019-12" db="EMBL/GenBank/DDBJ databases">
        <authorList>
            <person name="Li M."/>
        </authorList>
    </citation>
    <scope>NUCLEOTIDE SEQUENCE [LARGE SCALE GENOMIC DNA]</scope>
    <source>
        <strain evidence="1 2">GBMRC 2024</strain>
    </source>
</reference>
<dbReference type="Proteomes" id="UP000477911">
    <property type="component" value="Unassembled WGS sequence"/>
</dbReference>
<proteinExistence type="predicted"/>
<dbReference type="AlphaFoldDB" id="A0A6L7G391"/>
<sequence>MKTELLSPAQAAEHIRAGIPLIAAGSEAALRQLPPGNWIGGTSHYFLTEEGGRRDDRNVLCTLFDMAEETRLRFLPTAELPDLAVGRFPGGLSVILIPAFSPAHTEFALGGPGYPGLFDQPLMGWISGVPLEDIGKITPKVFDGTTGEAFEDGAVLMHVALPADRRPEIDIVNLFSQDSDPARSFRFSETGFSARTATVEGREVALADYIITQGLDTRLPLVADYAGAMINVSVRTIDEASGEVHFYAPVVAGVDYCLARPIGDYTREFLARASGDGTGQLSCNCILNYLYGALEGQKTGSFTGPATFGEIAYMLLNQTMVKLDLAQAESAAVA</sequence>
<dbReference type="RefSeq" id="WP_160894512.1">
    <property type="nucleotide sequence ID" value="NZ_WUMU01000012.1"/>
</dbReference>